<keyword evidence="1" id="KW-0812">Transmembrane</keyword>
<sequence>MGNLINSFLFSFVFLVVASYSMFSMRDIKTMDKEHFKLPSEQKEGL</sequence>
<evidence type="ECO:0000313" key="3">
    <source>
        <dbReference type="EMBL" id="QKH22718.1"/>
    </source>
</evidence>
<evidence type="ECO:0000313" key="5">
    <source>
        <dbReference type="Proteomes" id="UP000501107"/>
    </source>
</evidence>
<dbReference type="EMBL" id="CP009334">
    <property type="protein sequence ID" value="AJG73888.1"/>
    <property type="molecule type" value="Genomic_DNA"/>
</dbReference>
<proteinExistence type="predicted"/>
<keyword evidence="1" id="KW-1133">Transmembrane helix</keyword>
<reference evidence="3 5" key="2">
    <citation type="submission" date="2020-05" db="EMBL/GenBank/DDBJ databases">
        <title>FDA dAtabase for Regulatory Grade micrObial Sequences (FDA-ARGOS): Supporting development and validation of Infectious Disease Dx tests.</title>
        <authorList>
            <person name="Nelson B."/>
            <person name="Plummer A."/>
            <person name="Tallon L."/>
            <person name="Sadzewicz L."/>
            <person name="Zhao X."/>
            <person name="Vavikolanu K."/>
            <person name="Mehta A."/>
            <person name="Aluvathingal J."/>
            <person name="Nadendla S."/>
            <person name="Myers T."/>
            <person name="Yan Y."/>
            <person name="Sichtig H."/>
        </authorList>
    </citation>
    <scope>NUCLEOTIDE SEQUENCE [LARGE SCALE GENOMIC DNA]</scope>
    <source>
        <strain evidence="3 5">FDAARGOS_795</strain>
        <plasmid evidence="3 5">unnamed3</plasmid>
    </source>
</reference>
<name>A0A0B5NP28_BACTU</name>
<keyword evidence="3" id="KW-0614">Plasmid</keyword>
<feature type="transmembrane region" description="Helical" evidence="1">
    <location>
        <begin position="6"/>
        <end position="23"/>
    </location>
</feature>
<reference evidence="2 4" key="1">
    <citation type="journal article" date="2015" name="Genome Announc.">
        <title>Complete genome sequences for 35 biothreat assay-relevant bacillus species.</title>
        <authorList>
            <person name="Johnson S.L."/>
            <person name="Daligault H.E."/>
            <person name="Davenport K.W."/>
            <person name="Jaissle J."/>
            <person name="Frey K.G."/>
            <person name="Ladner J.T."/>
            <person name="Broomall S.M."/>
            <person name="Bishop-Lilly K.A."/>
            <person name="Bruce D.C."/>
            <person name="Gibbons H.S."/>
            <person name="Coyne S.R."/>
            <person name="Lo C.C."/>
            <person name="Meincke L."/>
            <person name="Munk A.C."/>
            <person name="Koroleva G.I."/>
            <person name="Rosenzweig C.N."/>
            <person name="Palacios G.F."/>
            <person name="Redden C.L."/>
            <person name="Minogue T.D."/>
            <person name="Chain P.S."/>
        </authorList>
    </citation>
    <scope>NUCLEOTIDE SEQUENCE [LARGE SCALE GENOMIC DNA]</scope>
    <source>
        <strain evidence="2 4">HD1011</strain>
        <plasmid evidence="2 4">2</plasmid>
    </source>
</reference>
<protein>
    <submittedName>
        <fullName evidence="3">Uncharacterized protein</fullName>
    </submittedName>
</protein>
<geneLocation type="plasmid" evidence="2 4">
    <name>2</name>
</geneLocation>
<geneLocation type="plasmid" evidence="3 5">
    <name>unnamed3</name>
</geneLocation>
<dbReference type="Proteomes" id="UP000501107">
    <property type="component" value="Plasmid unnamed3"/>
</dbReference>
<evidence type="ECO:0000313" key="2">
    <source>
        <dbReference type="EMBL" id="AJG73888.1"/>
    </source>
</evidence>
<evidence type="ECO:0000313" key="4">
    <source>
        <dbReference type="Proteomes" id="UP000031876"/>
    </source>
</evidence>
<keyword evidence="1" id="KW-0472">Membrane</keyword>
<accession>A0A0B5NP28</accession>
<gene>
    <name evidence="2" type="ORF">BF38_5843</name>
    <name evidence="3" type="ORF">FOC89_01660</name>
</gene>
<dbReference type="KEGG" id="btw:BF38_5843"/>
<dbReference type="AlphaFoldDB" id="A0A0B5NP28"/>
<dbReference type="RefSeq" id="WP_000527331.1">
    <property type="nucleotide sequence ID" value="NZ_CP009334.1"/>
</dbReference>
<evidence type="ECO:0000256" key="1">
    <source>
        <dbReference type="SAM" id="Phobius"/>
    </source>
</evidence>
<dbReference type="EMBL" id="CP053979">
    <property type="protein sequence ID" value="QKH22718.1"/>
    <property type="molecule type" value="Genomic_DNA"/>
</dbReference>
<organism evidence="3 5">
    <name type="scientific">Bacillus thuringiensis</name>
    <dbReference type="NCBI Taxonomy" id="1428"/>
    <lineage>
        <taxon>Bacteria</taxon>
        <taxon>Bacillati</taxon>
        <taxon>Bacillota</taxon>
        <taxon>Bacilli</taxon>
        <taxon>Bacillales</taxon>
        <taxon>Bacillaceae</taxon>
        <taxon>Bacillus</taxon>
        <taxon>Bacillus cereus group</taxon>
    </lineage>
</organism>
<dbReference type="Proteomes" id="UP000031876">
    <property type="component" value="Plasmid 2"/>
</dbReference>